<protein>
    <submittedName>
        <fullName evidence="2">Uncharacterized protein</fullName>
    </submittedName>
</protein>
<dbReference type="Gene3D" id="1.25.10.10">
    <property type="entry name" value="Leucine-rich Repeat Variant"/>
    <property type="match status" value="1"/>
</dbReference>
<dbReference type="InterPro" id="IPR016024">
    <property type="entry name" value="ARM-type_fold"/>
</dbReference>
<keyword evidence="3" id="KW-1185">Reference proteome</keyword>
<evidence type="ECO:0000313" key="2">
    <source>
        <dbReference type="EMBL" id="AKT37024.1"/>
    </source>
</evidence>
<evidence type="ECO:0000256" key="1">
    <source>
        <dbReference type="SAM" id="MobiDB-lite"/>
    </source>
</evidence>
<evidence type="ECO:0000313" key="3">
    <source>
        <dbReference type="Proteomes" id="UP000067626"/>
    </source>
</evidence>
<feature type="region of interest" description="Disordered" evidence="1">
    <location>
        <begin position="107"/>
        <end position="128"/>
    </location>
</feature>
<organism evidence="2 3">
    <name type="scientific">Chondromyces crocatus</name>
    <dbReference type="NCBI Taxonomy" id="52"/>
    <lineage>
        <taxon>Bacteria</taxon>
        <taxon>Pseudomonadati</taxon>
        <taxon>Myxococcota</taxon>
        <taxon>Polyangia</taxon>
        <taxon>Polyangiales</taxon>
        <taxon>Polyangiaceae</taxon>
        <taxon>Chondromyces</taxon>
    </lineage>
</organism>
<reference evidence="2 3" key="1">
    <citation type="submission" date="2015-07" db="EMBL/GenBank/DDBJ databases">
        <title>Genome analysis of myxobacterium Chondromyces crocatus Cm c5 reveals a high potential for natural compound synthesis and the genetic basis for the loss of fruiting body formation.</title>
        <authorList>
            <person name="Zaburannyi N."/>
            <person name="Bunk B."/>
            <person name="Maier J."/>
            <person name="Overmann J."/>
            <person name="Mueller R."/>
        </authorList>
    </citation>
    <scope>NUCLEOTIDE SEQUENCE [LARGE SCALE GENOMIC DNA]</scope>
    <source>
        <strain evidence="2 3">Cm c5</strain>
    </source>
</reference>
<dbReference type="SUPFAM" id="SSF48371">
    <property type="entry name" value="ARM repeat"/>
    <property type="match status" value="1"/>
</dbReference>
<dbReference type="KEGG" id="ccro:CMC5_011500"/>
<name>A0A0K1E840_CHOCO</name>
<feature type="compositionally biased region" description="Basic and acidic residues" evidence="1">
    <location>
        <begin position="603"/>
        <end position="620"/>
    </location>
</feature>
<sequence length="723" mass="76898">MSPSEPPFDRPEQRPSTAGHAADFSALHRILEEAHAELRRAAVLLERVEEPPFDPVPPARAMERALASLYDAFDARREPGDASQRVIAHVDEAVAFLERTRLGGIPGTASMPSHGGVASADRGAVGDGSDPVTRIGEHLGNARRALARGFGVAGSVPGPWPRALQPLRASIDLPRLHDVARPSLVPPLDVEALTPTHAVALPPPIPPPRSFDELRDAVATLKQRAQAAREKTAEPPSLRPSVPPPIATAPTPSPPGLALRFDPALDEGAFLRERARTAFDEIAMAAMQRMPLPGDPWRGSLVLERRLLASLDLLASLGAPAIAHVPRLLADFPVKDPSRVFAASLILGSFAGRDALAAAERALFGASGLDEDTAVAVGAALAVAPHELLPLALRSLLRDAEPWVRAVAVDVLGRRGLATAEELHAATRDDPRVAVHAIVHLAVSFGVAPQGGFEPHLTADDVGLRHAALHAVALAGDPGRLARHLDGAPEGADAGISALLLALAGDEIDASRLMERARQRPTPALLAALGWAGAVPAVGLLLEMLSSAREELRVAAAGALDRITGAGLWEEVEVAAESLDVAVPPTPELGEPRRPRLAQIVSDPRDRPEAPAPDRVERPSTDPVRWRAFWEERGAAFPVQARHRMGQLYTPMVSLRELDEAPRSVEERRLLQVELVVRTGGVVPFDPRDFVVTQERALGAWGGPARAASGSPGRWSRPARKRV</sequence>
<feature type="region of interest" description="Disordered" evidence="1">
    <location>
        <begin position="583"/>
        <end position="620"/>
    </location>
</feature>
<dbReference type="OrthoDB" id="5514359at2"/>
<feature type="compositionally biased region" description="Low complexity" evidence="1">
    <location>
        <begin position="703"/>
        <end position="714"/>
    </location>
</feature>
<dbReference type="STRING" id="52.CMC5_011500"/>
<feature type="region of interest" description="Disordered" evidence="1">
    <location>
        <begin position="1"/>
        <end position="20"/>
    </location>
</feature>
<gene>
    <name evidence="2" type="ORF">CMC5_011500</name>
</gene>
<dbReference type="InterPro" id="IPR011989">
    <property type="entry name" value="ARM-like"/>
</dbReference>
<dbReference type="AlphaFoldDB" id="A0A0K1E840"/>
<dbReference type="PATRIC" id="fig|52.7.peg.1226"/>
<feature type="compositionally biased region" description="Pro residues" evidence="1">
    <location>
        <begin position="237"/>
        <end position="255"/>
    </location>
</feature>
<dbReference type="RefSeq" id="WP_156338241.1">
    <property type="nucleotide sequence ID" value="NZ_CP012159.1"/>
</dbReference>
<dbReference type="Proteomes" id="UP000067626">
    <property type="component" value="Chromosome"/>
</dbReference>
<dbReference type="EMBL" id="CP012159">
    <property type="protein sequence ID" value="AKT37024.1"/>
    <property type="molecule type" value="Genomic_DNA"/>
</dbReference>
<proteinExistence type="predicted"/>
<feature type="region of interest" description="Disordered" evidence="1">
    <location>
        <begin position="702"/>
        <end position="723"/>
    </location>
</feature>
<accession>A0A0K1E840</accession>
<feature type="region of interest" description="Disordered" evidence="1">
    <location>
        <begin position="221"/>
        <end position="256"/>
    </location>
</feature>